<dbReference type="SMART" id="SM00131">
    <property type="entry name" value="KU"/>
    <property type="match status" value="2"/>
</dbReference>
<evidence type="ECO:0000256" key="3">
    <source>
        <dbReference type="ARBA" id="ARBA00022690"/>
    </source>
</evidence>
<dbReference type="SUPFAM" id="SSF57362">
    <property type="entry name" value="BPTI-like"/>
    <property type="match status" value="3"/>
</dbReference>
<feature type="domain" description="BPTI/Kunitz inhibitor" evidence="6">
    <location>
        <begin position="1"/>
        <end position="29"/>
    </location>
</feature>
<feature type="domain" description="BPTI/Kunitz inhibitor" evidence="6">
    <location>
        <begin position="29"/>
        <end position="93"/>
    </location>
</feature>
<dbReference type="PROSITE" id="PS50279">
    <property type="entry name" value="BPTI_KUNITZ_2"/>
    <property type="match status" value="3"/>
</dbReference>
<feature type="domain" description="BPTI/Kunitz inhibitor" evidence="6">
    <location>
        <begin position="102"/>
        <end position="152"/>
    </location>
</feature>
<keyword evidence="5" id="KW-1015">Disulfide bond</keyword>
<dbReference type="PANTHER" id="PTHR10083:SF217">
    <property type="entry name" value="BOOPHILIN-H2"/>
    <property type="match status" value="1"/>
</dbReference>
<keyword evidence="8" id="KW-1185">Reference proteome</keyword>
<reference evidence="7" key="2">
    <citation type="submission" date="2014-03" db="EMBL/GenBank/DDBJ databases">
        <title>The whipworm genome and dual-species transcriptomics of an intimate host-pathogen interaction.</title>
        <authorList>
            <person name="Foth B.J."/>
            <person name="Tsai I.J."/>
            <person name="Reid A.J."/>
            <person name="Bancroft A.J."/>
            <person name="Nichol S."/>
            <person name="Tracey A."/>
            <person name="Holroyd N."/>
            <person name="Cotton J.A."/>
            <person name="Stanley E.J."/>
            <person name="Zarowiecki M."/>
            <person name="Liu J.Z."/>
            <person name="Huckvale T."/>
            <person name="Cooper P.J."/>
            <person name="Grencis R.K."/>
            <person name="Berriman M."/>
        </authorList>
    </citation>
    <scope>NUCLEOTIDE SEQUENCE [LARGE SCALE GENOMIC DNA]</scope>
</reference>
<keyword evidence="2" id="KW-0964">Secreted</keyword>
<dbReference type="GO" id="GO:0005615">
    <property type="term" value="C:extracellular space"/>
    <property type="evidence" value="ECO:0007669"/>
    <property type="project" value="TreeGrafter"/>
</dbReference>
<evidence type="ECO:0000256" key="4">
    <source>
        <dbReference type="ARBA" id="ARBA00022900"/>
    </source>
</evidence>
<name>A0A077ZPS9_TRITR</name>
<dbReference type="CDD" id="cd22593">
    <property type="entry name" value="Kunitz_conkunitzin"/>
    <property type="match status" value="1"/>
</dbReference>
<dbReference type="Proteomes" id="UP000030665">
    <property type="component" value="Unassembled WGS sequence"/>
</dbReference>
<evidence type="ECO:0000256" key="5">
    <source>
        <dbReference type="ARBA" id="ARBA00023157"/>
    </source>
</evidence>
<evidence type="ECO:0000256" key="1">
    <source>
        <dbReference type="ARBA" id="ARBA00004613"/>
    </source>
</evidence>
<sequence length="181" mass="21392">MDECHFFQYRGDRGNENNFKTKQQCEARCIITPNPWSDLVIDPTEDTSFVKKQAPHRRYYYVQDVDECHFFHYGGSKGNENRFETQQECEAKCLKDKMKSPCHQPLDLGRGMGVILRYAYSQERDECHFFQYRGDGGNENNFNTKRECEARCVITRNPWSDLVVEPTEDTSFVKKQAPHRR</sequence>
<evidence type="ECO:0000313" key="8">
    <source>
        <dbReference type="Proteomes" id="UP000030665"/>
    </source>
</evidence>
<dbReference type="InterPro" id="IPR050098">
    <property type="entry name" value="TFPI/VKTCI-like"/>
</dbReference>
<dbReference type="STRING" id="36087.A0A077ZPS9"/>
<dbReference type="Pfam" id="PF00014">
    <property type="entry name" value="Kunitz_BPTI"/>
    <property type="match status" value="3"/>
</dbReference>
<gene>
    <name evidence="7" type="ORF">TTRE_0000914301</name>
</gene>
<dbReference type="AlphaFoldDB" id="A0A077ZPS9"/>
<dbReference type="EMBL" id="HG807367">
    <property type="protein sequence ID" value="CDW60750.1"/>
    <property type="molecule type" value="Genomic_DNA"/>
</dbReference>
<dbReference type="InterPro" id="IPR002223">
    <property type="entry name" value="Kunitz_BPTI"/>
</dbReference>
<keyword evidence="3" id="KW-0646">Protease inhibitor</keyword>
<accession>A0A077ZPS9</accession>
<dbReference type="Gene3D" id="4.10.410.10">
    <property type="entry name" value="Pancreatic trypsin inhibitor Kunitz domain"/>
    <property type="match status" value="3"/>
</dbReference>
<keyword evidence="4" id="KW-0722">Serine protease inhibitor</keyword>
<protein>
    <submittedName>
        <fullName evidence="7">Kunitz BPTI domain containing protein</fullName>
    </submittedName>
</protein>
<dbReference type="CDD" id="cd00109">
    <property type="entry name" value="Kunitz-type"/>
    <property type="match status" value="1"/>
</dbReference>
<proteinExistence type="predicted"/>
<evidence type="ECO:0000259" key="6">
    <source>
        <dbReference type="PROSITE" id="PS50279"/>
    </source>
</evidence>
<dbReference type="GO" id="GO:0004867">
    <property type="term" value="F:serine-type endopeptidase inhibitor activity"/>
    <property type="evidence" value="ECO:0007669"/>
    <property type="project" value="UniProtKB-KW"/>
</dbReference>
<evidence type="ECO:0000256" key="2">
    <source>
        <dbReference type="ARBA" id="ARBA00022525"/>
    </source>
</evidence>
<dbReference type="PANTHER" id="PTHR10083">
    <property type="entry name" value="KUNITZ-TYPE PROTEASE INHIBITOR-RELATED"/>
    <property type="match status" value="1"/>
</dbReference>
<comment type="subcellular location">
    <subcellularLocation>
        <location evidence="1">Secreted</location>
    </subcellularLocation>
</comment>
<evidence type="ECO:0000313" key="7">
    <source>
        <dbReference type="EMBL" id="CDW60750.1"/>
    </source>
</evidence>
<dbReference type="InterPro" id="IPR036880">
    <property type="entry name" value="Kunitz_BPTI_sf"/>
</dbReference>
<reference evidence="7" key="1">
    <citation type="submission" date="2014-01" db="EMBL/GenBank/DDBJ databases">
        <authorList>
            <person name="Aslett M."/>
        </authorList>
    </citation>
    <scope>NUCLEOTIDE SEQUENCE</scope>
</reference>
<dbReference type="OrthoDB" id="5871431at2759"/>
<organism evidence="7 8">
    <name type="scientific">Trichuris trichiura</name>
    <name type="common">Whipworm</name>
    <name type="synonym">Trichocephalus trichiurus</name>
    <dbReference type="NCBI Taxonomy" id="36087"/>
    <lineage>
        <taxon>Eukaryota</taxon>
        <taxon>Metazoa</taxon>
        <taxon>Ecdysozoa</taxon>
        <taxon>Nematoda</taxon>
        <taxon>Enoplea</taxon>
        <taxon>Dorylaimia</taxon>
        <taxon>Trichinellida</taxon>
        <taxon>Trichuridae</taxon>
        <taxon>Trichuris</taxon>
    </lineage>
</organism>